<dbReference type="OrthoDB" id="444325at2759"/>
<dbReference type="PANTHER" id="PTHR12072:SF4">
    <property type="entry name" value="CWF19-LIKE PROTEIN 1"/>
    <property type="match status" value="1"/>
</dbReference>
<feature type="domain" description="CCHC-type" evidence="6">
    <location>
        <begin position="404"/>
        <end position="419"/>
    </location>
</feature>
<dbReference type="InterPro" id="IPR036265">
    <property type="entry name" value="HIT-like_sf"/>
</dbReference>
<dbReference type="SUPFAM" id="SSF57756">
    <property type="entry name" value="Retrovirus zinc finger-like domains"/>
    <property type="match status" value="2"/>
</dbReference>
<dbReference type="Pfam" id="PF04677">
    <property type="entry name" value="CwfJ_C_1"/>
    <property type="match status" value="1"/>
</dbReference>
<dbReference type="GO" id="GO:0000398">
    <property type="term" value="P:mRNA splicing, via spliceosome"/>
    <property type="evidence" value="ECO:0007669"/>
    <property type="project" value="TreeGrafter"/>
</dbReference>
<feature type="domain" description="CCHC-type" evidence="6">
    <location>
        <begin position="346"/>
        <end position="361"/>
    </location>
</feature>
<dbReference type="InterPro" id="IPR025829">
    <property type="entry name" value="Zn_knuckle_CX2CX3GHX4C"/>
</dbReference>
<evidence type="ECO:0000256" key="4">
    <source>
        <dbReference type="PROSITE-ProRule" id="PRU00047"/>
    </source>
</evidence>
<dbReference type="InterPro" id="IPR006767">
    <property type="entry name" value="Cwf19-like_C_dom-2"/>
</dbReference>
<feature type="region of interest" description="Disordered" evidence="5">
    <location>
        <begin position="417"/>
        <end position="438"/>
    </location>
</feature>
<dbReference type="GO" id="GO:0008270">
    <property type="term" value="F:zinc ion binding"/>
    <property type="evidence" value="ECO:0007669"/>
    <property type="project" value="UniProtKB-KW"/>
</dbReference>
<dbReference type="InterPro" id="IPR001878">
    <property type="entry name" value="Znf_CCHC"/>
</dbReference>
<keyword evidence="8" id="KW-1185">Reference proteome</keyword>
<gene>
    <name evidence="7" type="ORF">BGW38_002586</name>
</gene>
<reference evidence="7" key="1">
    <citation type="journal article" date="2020" name="Fungal Divers.">
        <title>Resolving the Mortierellaceae phylogeny through synthesis of multi-gene phylogenetics and phylogenomics.</title>
        <authorList>
            <person name="Vandepol N."/>
            <person name="Liber J."/>
            <person name="Desiro A."/>
            <person name="Na H."/>
            <person name="Kennedy M."/>
            <person name="Barry K."/>
            <person name="Grigoriev I.V."/>
            <person name="Miller A.N."/>
            <person name="O'Donnell K."/>
            <person name="Stajich J.E."/>
            <person name="Bonito G."/>
        </authorList>
    </citation>
    <scope>NUCLEOTIDE SEQUENCE</scope>
    <source>
        <strain evidence="7">KOD1015</strain>
    </source>
</reference>
<evidence type="ECO:0000256" key="1">
    <source>
        <dbReference type="ARBA" id="ARBA00022723"/>
    </source>
</evidence>
<evidence type="ECO:0000256" key="2">
    <source>
        <dbReference type="ARBA" id="ARBA00022771"/>
    </source>
</evidence>
<dbReference type="GO" id="GO:0003676">
    <property type="term" value="F:nucleic acid binding"/>
    <property type="evidence" value="ECO:0007669"/>
    <property type="project" value="InterPro"/>
</dbReference>
<protein>
    <recommendedName>
        <fullName evidence="6">CCHC-type domain-containing protein</fullName>
    </recommendedName>
</protein>
<keyword evidence="3" id="KW-0862">Zinc</keyword>
<dbReference type="SMART" id="SM00343">
    <property type="entry name" value="ZnF_C2HC"/>
    <property type="match status" value="4"/>
</dbReference>
<evidence type="ECO:0000259" key="6">
    <source>
        <dbReference type="PROSITE" id="PS50158"/>
    </source>
</evidence>
<dbReference type="PROSITE" id="PS50158">
    <property type="entry name" value="ZF_CCHC"/>
    <property type="match status" value="4"/>
</dbReference>
<name>A0A9P6KCT1_9FUNG</name>
<feature type="domain" description="CCHC-type" evidence="6">
    <location>
        <begin position="324"/>
        <end position="339"/>
    </location>
</feature>
<dbReference type="InterPro" id="IPR040194">
    <property type="entry name" value="Cwf19-like"/>
</dbReference>
<feature type="compositionally biased region" description="Basic and acidic residues" evidence="5">
    <location>
        <begin position="426"/>
        <end position="438"/>
    </location>
</feature>
<dbReference type="InterPro" id="IPR036875">
    <property type="entry name" value="Znf_CCHC_sf"/>
</dbReference>
<accession>A0A9P6KCT1</accession>
<sequence>MSAVKTLVVGSVNGDFRGLCSKVGAINEKNGPFDILLCTGNFFAKETVMDTIDELLENKLEFPITTYFIHGDNGVPGIIERRAARNAGEVCNNLFYLGSHGVTTTIQSVKIASLSGTYDSTIFSSTNPDELEGVDKDLIRSRYTKANIDDLIRLSKPTSLMNTPKHAGSDIFLTHEWPSGITKDMSGGNGSNSLGAPSSLGVTNFSPAVSKAAVALQPRYHFAARSGQFWERAPYRNTEGADHATRFVALGDVGNKDKQRWFYAFNMVPLSKVSDDTLQGSITATTTDSPLVSAMESKRDREEVESSMFWDTKRMKSSSHEYVCKRCNNPGHHIRDCPQPPEGYTCNKCQQQGHFIRDCPKFKEETTAPPEGYICKKCSQPGHFIRECPKAKEESSTPPEGYICKKCNQPGHYIRECPSHEQPSQPRDDANGRKELPKRDGPLQPCWFCLSNPDIDKNLIVSIGTEMYVTMAKGQLPATPSSLVPGGGHVIMITINHYPNFTAVESEARSDLNSELRKYKEGLRNLYESKGGAMVTWELSQGGKMMHAHVQSMAVPRGKAQDVEEVFRQEIGSFFISGEYGRSRDQRGSAPPSSHQAQWQEHEVDPRSHQSFFKVELPDGRILVCPIPDRQRIDMQFGRKVMAKVMDTPERVNWKSCVKVDEEERKDSVAFKNAFKSFDFTMD</sequence>
<dbReference type="Pfam" id="PF04676">
    <property type="entry name" value="CwfJ_C_2"/>
    <property type="match status" value="1"/>
</dbReference>
<keyword evidence="1" id="KW-0479">Metal-binding</keyword>
<organism evidence="7 8">
    <name type="scientific">Lunasporangiospora selenospora</name>
    <dbReference type="NCBI Taxonomy" id="979761"/>
    <lineage>
        <taxon>Eukaryota</taxon>
        <taxon>Fungi</taxon>
        <taxon>Fungi incertae sedis</taxon>
        <taxon>Mucoromycota</taxon>
        <taxon>Mortierellomycotina</taxon>
        <taxon>Mortierellomycetes</taxon>
        <taxon>Mortierellales</taxon>
        <taxon>Mortierellaceae</taxon>
        <taxon>Lunasporangiospora</taxon>
    </lineage>
</organism>
<dbReference type="Gene3D" id="4.10.60.10">
    <property type="entry name" value="Zinc finger, CCHC-type"/>
    <property type="match status" value="3"/>
</dbReference>
<evidence type="ECO:0000313" key="7">
    <source>
        <dbReference type="EMBL" id="KAF9580674.1"/>
    </source>
</evidence>
<dbReference type="SUPFAM" id="SSF54197">
    <property type="entry name" value="HIT-like"/>
    <property type="match status" value="1"/>
</dbReference>
<feature type="domain" description="CCHC-type" evidence="6">
    <location>
        <begin position="375"/>
        <end position="390"/>
    </location>
</feature>
<proteinExistence type="predicted"/>
<dbReference type="PANTHER" id="PTHR12072">
    <property type="entry name" value="CWF19, CELL CYCLE CONTROL PROTEIN"/>
    <property type="match status" value="1"/>
</dbReference>
<dbReference type="CDD" id="cd07380">
    <property type="entry name" value="MPP_CWF19_N"/>
    <property type="match status" value="1"/>
</dbReference>
<feature type="region of interest" description="Disordered" evidence="5">
    <location>
        <begin position="580"/>
        <end position="605"/>
    </location>
</feature>
<dbReference type="GO" id="GO:0061632">
    <property type="term" value="F:RNA lariat debranching enzyme activator activity"/>
    <property type="evidence" value="ECO:0007669"/>
    <property type="project" value="TreeGrafter"/>
</dbReference>
<evidence type="ECO:0000256" key="5">
    <source>
        <dbReference type="SAM" id="MobiDB-lite"/>
    </source>
</evidence>
<dbReference type="EMBL" id="JAABOA010001915">
    <property type="protein sequence ID" value="KAF9580674.1"/>
    <property type="molecule type" value="Genomic_DNA"/>
</dbReference>
<dbReference type="Proteomes" id="UP000780801">
    <property type="component" value="Unassembled WGS sequence"/>
</dbReference>
<evidence type="ECO:0000256" key="3">
    <source>
        <dbReference type="ARBA" id="ARBA00022833"/>
    </source>
</evidence>
<dbReference type="Pfam" id="PF13696">
    <property type="entry name" value="zf-CCHC_2"/>
    <property type="match status" value="4"/>
</dbReference>
<dbReference type="GO" id="GO:0071014">
    <property type="term" value="C:post-mRNA release spliceosomal complex"/>
    <property type="evidence" value="ECO:0007669"/>
    <property type="project" value="TreeGrafter"/>
</dbReference>
<dbReference type="InterPro" id="IPR006768">
    <property type="entry name" value="Cwf19-like_C_dom-1"/>
</dbReference>
<comment type="caution">
    <text evidence="7">The sequence shown here is derived from an EMBL/GenBank/DDBJ whole genome shotgun (WGS) entry which is preliminary data.</text>
</comment>
<evidence type="ECO:0000313" key="8">
    <source>
        <dbReference type="Proteomes" id="UP000780801"/>
    </source>
</evidence>
<dbReference type="AlphaFoldDB" id="A0A9P6KCT1"/>
<keyword evidence="2 4" id="KW-0863">Zinc-finger</keyword>